<feature type="compositionally biased region" description="Acidic residues" evidence="3">
    <location>
        <begin position="301"/>
        <end position="321"/>
    </location>
</feature>
<dbReference type="SMART" id="SM00212">
    <property type="entry name" value="UBCc"/>
    <property type="match status" value="1"/>
</dbReference>
<feature type="compositionally biased region" description="Basic and acidic residues" evidence="3">
    <location>
        <begin position="338"/>
        <end position="351"/>
    </location>
</feature>
<proteinExistence type="predicted"/>
<dbReference type="EMBL" id="OU503040">
    <property type="protein sequence ID" value="CAI9761503.1"/>
    <property type="molecule type" value="Genomic_DNA"/>
</dbReference>
<protein>
    <recommendedName>
        <fullName evidence="4">UBC core domain-containing protein</fullName>
    </recommendedName>
</protein>
<keyword evidence="6" id="KW-1185">Reference proteome</keyword>
<evidence type="ECO:0000313" key="6">
    <source>
        <dbReference type="Proteomes" id="UP000834106"/>
    </source>
</evidence>
<dbReference type="InterPro" id="IPR000608">
    <property type="entry name" value="UBC"/>
</dbReference>
<keyword evidence="2" id="KW-0833">Ubl conjugation pathway</keyword>
<dbReference type="GO" id="GO:0061631">
    <property type="term" value="F:ubiquitin conjugating enzyme activity"/>
    <property type="evidence" value="ECO:0007669"/>
    <property type="project" value="TreeGrafter"/>
</dbReference>
<evidence type="ECO:0000256" key="3">
    <source>
        <dbReference type="SAM" id="MobiDB-lite"/>
    </source>
</evidence>
<sequence length="351" mass="41206">MDIMNPNSSGTTKFYGEIEEIEDEVESRFNLFKNFDTIPNPPADHRFLTYKKDSSMVLLESPLGQKIQQEWNLLKKNLPKSIFVRVYESRIDLMRIVIIGPPFTPYHHGLFFFDIFFPRNYPSCPPKLYYHSYGLDLNPNLRPGGKVCLRMLATRYERIIQEWYACYTQEWNPKHSSILHVLYSIQGLFMCAKPYSTDQYNKKAFELTCEIVIQVLREPPMNFEDFVKGYFRKRAHPILLKFRQEFDGNKDQLRIIELFTNLYRALEKNGTYCMHHLCFLKSIKGSTEEESIIMEGYLFGGDDDYVEDDDVDDEEEGDDNEENKSDVDGNCNVDEVEDVKGGDNEEEKKAR</sequence>
<dbReference type="PANTHER" id="PTHR46116">
    <property type="entry name" value="(E3-INDEPENDENT) E2 UBIQUITIN-CONJUGATING ENZYME"/>
    <property type="match status" value="1"/>
</dbReference>
<dbReference type="AlphaFoldDB" id="A0AAD2DR63"/>
<dbReference type="PROSITE" id="PS50127">
    <property type="entry name" value="UBC_2"/>
    <property type="match status" value="1"/>
</dbReference>
<dbReference type="SUPFAM" id="SSF54495">
    <property type="entry name" value="UBC-like"/>
    <property type="match status" value="1"/>
</dbReference>
<reference evidence="5" key="1">
    <citation type="submission" date="2023-05" db="EMBL/GenBank/DDBJ databases">
        <authorList>
            <person name="Huff M."/>
        </authorList>
    </citation>
    <scope>NUCLEOTIDE SEQUENCE</scope>
</reference>
<evidence type="ECO:0000313" key="5">
    <source>
        <dbReference type="EMBL" id="CAI9761503.1"/>
    </source>
</evidence>
<evidence type="ECO:0000256" key="1">
    <source>
        <dbReference type="ARBA" id="ARBA00022679"/>
    </source>
</evidence>
<keyword evidence="1" id="KW-0808">Transferase</keyword>
<dbReference type="Pfam" id="PF00179">
    <property type="entry name" value="UQ_con"/>
    <property type="match status" value="1"/>
</dbReference>
<dbReference type="InterPro" id="IPR016135">
    <property type="entry name" value="UBQ-conjugating_enzyme/RWD"/>
</dbReference>
<dbReference type="Proteomes" id="UP000834106">
    <property type="component" value="Chromosome 5"/>
</dbReference>
<feature type="domain" description="UBC core" evidence="4">
    <location>
        <begin position="62"/>
        <end position="236"/>
    </location>
</feature>
<feature type="region of interest" description="Disordered" evidence="3">
    <location>
        <begin position="301"/>
        <end position="351"/>
    </location>
</feature>
<organism evidence="5 6">
    <name type="scientific">Fraxinus pennsylvanica</name>
    <dbReference type="NCBI Taxonomy" id="56036"/>
    <lineage>
        <taxon>Eukaryota</taxon>
        <taxon>Viridiplantae</taxon>
        <taxon>Streptophyta</taxon>
        <taxon>Embryophyta</taxon>
        <taxon>Tracheophyta</taxon>
        <taxon>Spermatophyta</taxon>
        <taxon>Magnoliopsida</taxon>
        <taxon>eudicotyledons</taxon>
        <taxon>Gunneridae</taxon>
        <taxon>Pentapetalae</taxon>
        <taxon>asterids</taxon>
        <taxon>lamiids</taxon>
        <taxon>Lamiales</taxon>
        <taxon>Oleaceae</taxon>
        <taxon>Oleeae</taxon>
        <taxon>Fraxinus</taxon>
    </lineage>
</organism>
<evidence type="ECO:0000259" key="4">
    <source>
        <dbReference type="PROSITE" id="PS50127"/>
    </source>
</evidence>
<gene>
    <name evidence="5" type="ORF">FPE_LOCUS8933</name>
</gene>
<name>A0AAD2DR63_9LAMI</name>
<dbReference type="PANTHER" id="PTHR46116:SF13">
    <property type="entry name" value="UBIQUITIN-CONJUGATING ENZYME E2 24-RELATED"/>
    <property type="match status" value="1"/>
</dbReference>
<dbReference type="Gene3D" id="3.10.110.10">
    <property type="entry name" value="Ubiquitin Conjugating Enzyme"/>
    <property type="match status" value="1"/>
</dbReference>
<evidence type="ECO:0000256" key="2">
    <source>
        <dbReference type="ARBA" id="ARBA00022786"/>
    </source>
</evidence>
<accession>A0AAD2DR63</accession>